<comment type="function">
    <text evidence="10">Part of the binding-protein-dependent transport system for molybdenum; probably responsible for the translocation of the substrate across the membrane.</text>
</comment>
<feature type="domain" description="ABC transmembrane type-1" evidence="11">
    <location>
        <begin position="6"/>
        <end position="209"/>
    </location>
</feature>
<evidence type="ECO:0000256" key="10">
    <source>
        <dbReference type="RuleBase" id="RU365097"/>
    </source>
</evidence>
<dbReference type="InterPro" id="IPR011867">
    <property type="entry name" value="ModB_ABC"/>
</dbReference>
<name>A0A1S8T7Q9_9CLOT</name>
<keyword evidence="8 9" id="KW-0472">Membrane</keyword>
<evidence type="ECO:0000256" key="8">
    <source>
        <dbReference type="ARBA" id="ARBA00023136"/>
    </source>
</evidence>
<keyword evidence="4 10" id="KW-1003">Cell membrane</keyword>
<keyword evidence="3 9" id="KW-0813">Transport</keyword>
<keyword evidence="5 10" id="KW-0500">Molybdenum</keyword>
<evidence type="ECO:0000256" key="7">
    <source>
        <dbReference type="ARBA" id="ARBA00022989"/>
    </source>
</evidence>
<organism evidence="12 13">
    <name type="scientific">Clostridium puniceum</name>
    <dbReference type="NCBI Taxonomy" id="29367"/>
    <lineage>
        <taxon>Bacteria</taxon>
        <taxon>Bacillati</taxon>
        <taxon>Bacillota</taxon>
        <taxon>Clostridia</taxon>
        <taxon>Eubacteriales</taxon>
        <taxon>Clostridiaceae</taxon>
        <taxon>Clostridium</taxon>
    </lineage>
</organism>
<evidence type="ECO:0000256" key="4">
    <source>
        <dbReference type="ARBA" id="ARBA00022475"/>
    </source>
</evidence>
<dbReference type="Pfam" id="PF00528">
    <property type="entry name" value="BPD_transp_1"/>
    <property type="match status" value="1"/>
</dbReference>
<dbReference type="STRING" id="29367.CLPUN_45180"/>
<dbReference type="RefSeq" id="WP_077849445.1">
    <property type="nucleotide sequence ID" value="NZ_LZZM01000215.1"/>
</dbReference>
<comment type="subcellular location">
    <subcellularLocation>
        <location evidence="1 9">Cell membrane</location>
        <topology evidence="1 9">Multi-pass membrane protein</topology>
    </subcellularLocation>
</comment>
<evidence type="ECO:0000256" key="6">
    <source>
        <dbReference type="ARBA" id="ARBA00022692"/>
    </source>
</evidence>
<accession>A0A1S8T7Q9</accession>
<evidence type="ECO:0000256" key="2">
    <source>
        <dbReference type="ARBA" id="ARBA00007069"/>
    </source>
</evidence>
<keyword evidence="7 9" id="KW-1133">Transmembrane helix</keyword>
<feature type="transmembrane region" description="Helical" evidence="9">
    <location>
        <begin position="130"/>
        <end position="152"/>
    </location>
</feature>
<comment type="similarity">
    <text evidence="2 10">Belongs to the binding-protein-dependent transport system permease family. CysTW subfamily.</text>
</comment>
<dbReference type="PANTHER" id="PTHR30183:SF3">
    <property type="entry name" value="MOLYBDENUM TRANSPORT SYSTEM PERMEASE PROTEIN MODB"/>
    <property type="match status" value="1"/>
</dbReference>
<evidence type="ECO:0000313" key="13">
    <source>
        <dbReference type="Proteomes" id="UP000190890"/>
    </source>
</evidence>
<feature type="transmembrane region" description="Helical" evidence="9">
    <location>
        <begin position="44"/>
        <end position="63"/>
    </location>
</feature>
<dbReference type="InterPro" id="IPR035906">
    <property type="entry name" value="MetI-like_sf"/>
</dbReference>
<feature type="transmembrane region" description="Helical" evidence="9">
    <location>
        <begin position="191"/>
        <end position="212"/>
    </location>
</feature>
<dbReference type="EMBL" id="LZZM01000215">
    <property type="protein sequence ID" value="OOM73495.1"/>
    <property type="molecule type" value="Genomic_DNA"/>
</dbReference>
<dbReference type="CDD" id="cd06261">
    <property type="entry name" value="TM_PBP2"/>
    <property type="match status" value="1"/>
</dbReference>
<dbReference type="PANTHER" id="PTHR30183">
    <property type="entry name" value="MOLYBDENUM TRANSPORT SYSTEM PERMEASE PROTEIN MODB"/>
    <property type="match status" value="1"/>
</dbReference>
<dbReference type="AlphaFoldDB" id="A0A1S8T7Q9"/>
<evidence type="ECO:0000313" key="12">
    <source>
        <dbReference type="EMBL" id="OOM73495.1"/>
    </source>
</evidence>
<dbReference type="GO" id="GO:0005886">
    <property type="term" value="C:plasma membrane"/>
    <property type="evidence" value="ECO:0007669"/>
    <property type="project" value="UniProtKB-SubCell"/>
</dbReference>
<reference evidence="12 13" key="1">
    <citation type="submission" date="2016-05" db="EMBL/GenBank/DDBJ databases">
        <title>Microbial solvent formation.</title>
        <authorList>
            <person name="Poehlein A."/>
            <person name="Montoya Solano J.D."/>
            <person name="Flitsch S."/>
            <person name="Krabben P."/>
            <person name="Duerre P."/>
            <person name="Daniel R."/>
        </authorList>
    </citation>
    <scope>NUCLEOTIDE SEQUENCE [LARGE SCALE GENOMIC DNA]</scope>
    <source>
        <strain evidence="12 13">DSM 2619</strain>
    </source>
</reference>
<dbReference type="SUPFAM" id="SSF161098">
    <property type="entry name" value="MetI-like"/>
    <property type="match status" value="1"/>
</dbReference>
<dbReference type="Gene3D" id="1.10.3720.10">
    <property type="entry name" value="MetI-like"/>
    <property type="match status" value="1"/>
</dbReference>
<evidence type="ECO:0000256" key="1">
    <source>
        <dbReference type="ARBA" id="ARBA00004651"/>
    </source>
</evidence>
<keyword evidence="6 9" id="KW-0812">Transmembrane</keyword>
<keyword evidence="13" id="KW-1185">Reference proteome</keyword>
<feature type="transmembrane region" description="Helical" evidence="9">
    <location>
        <begin position="6"/>
        <end position="32"/>
    </location>
</feature>
<dbReference type="OrthoDB" id="9795403at2"/>
<evidence type="ECO:0000256" key="9">
    <source>
        <dbReference type="RuleBase" id="RU363032"/>
    </source>
</evidence>
<comment type="caution">
    <text evidence="12">The sequence shown here is derived from an EMBL/GenBank/DDBJ whole genome shotgun (WGS) entry which is preliminary data.</text>
</comment>
<dbReference type="Proteomes" id="UP000190890">
    <property type="component" value="Unassembled WGS sequence"/>
</dbReference>
<protein>
    <recommendedName>
        <fullName evidence="10">Molybdenum transport system permease</fullName>
    </recommendedName>
</protein>
<evidence type="ECO:0000259" key="11">
    <source>
        <dbReference type="PROSITE" id="PS50928"/>
    </source>
</evidence>
<dbReference type="NCBIfam" id="TIGR02141">
    <property type="entry name" value="modB_ABC"/>
    <property type="match status" value="1"/>
</dbReference>
<evidence type="ECO:0000256" key="5">
    <source>
        <dbReference type="ARBA" id="ARBA00022505"/>
    </source>
</evidence>
<dbReference type="PROSITE" id="PS50928">
    <property type="entry name" value="ABC_TM1"/>
    <property type="match status" value="1"/>
</dbReference>
<gene>
    <name evidence="12" type="primary">modB</name>
    <name evidence="12" type="ORF">CLPUN_45180</name>
</gene>
<proteinExistence type="inferred from homology"/>
<feature type="transmembrane region" description="Helical" evidence="9">
    <location>
        <begin position="83"/>
        <end position="102"/>
    </location>
</feature>
<sequence>MDFSPLWISIKTSLVATIITFFLGIVISYLVSNFKGKSKGLIDGLFTLPLILPPTVVGFFLLLICGKNGPVGKILELFNTSIIFSWSATILAAVVVSFPMMYRTTRSAFEQIDTNILSAARTLGLSEFKIFHKIAIPLAMPGIIGGLVLSFARAMGEFGATLMIAGNIPGKTQTMPLAIFFAAEGGDMEKAMLWVSIIVLLSLTLIIILNYWSEIQLKLIGRRN</sequence>
<dbReference type="InterPro" id="IPR000515">
    <property type="entry name" value="MetI-like"/>
</dbReference>
<evidence type="ECO:0000256" key="3">
    <source>
        <dbReference type="ARBA" id="ARBA00022448"/>
    </source>
</evidence>
<dbReference type="GO" id="GO:0015098">
    <property type="term" value="F:molybdate ion transmembrane transporter activity"/>
    <property type="evidence" value="ECO:0007669"/>
    <property type="project" value="UniProtKB-UniRule"/>
</dbReference>